<dbReference type="SUPFAM" id="SSF53474">
    <property type="entry name" value="alpha/beta-Hydrolases"/>
    <property type="match status" value="1"/>
</dbReference>
<evidence type="ECO:0000313" key="3">
    <source>
        <dbReference type="EMBL" id="KIY01594.1"/>
    </source>
</evidence>
<dbReference type="PANTHER" id="PTHR47381:SF3">
    <property type="entry name" value="ALPHA_BETA-HYDROLASES SUPERFAMILY PROTEIN"/>
    <property type="match status" value="1"/>
</dbReference>
<keyword evidence="4" id="KW-1185">Reference proteome</keyword>
<dbReference type="VEuPathDB" id="FungiDB:Z520_03146"/>
<accession>A0A0D2KXP2</accession>
<organism evidence="3 4">
    <name type="scientific">Fonsecaea multimorphosa CBS 102226</name>
    <dbReference type="NCBI Taxonomy" id="1442371"/>
    <lineage>
        <taxon>Eukaryota</taxon>
        <taxon>Fungi</taxon>
        <taxon>Dikarya</taxon>
        <taxon>Ascomycota</taxon>
        <taxon>Pezizomycotina</taxon>
        <taxon>Eurotiomycetes</taxon>
        <taxon>Chaetothyriomycetidae</taxon>
        <taxon>Chaetothyriales</taxon>
        <taxon>Herpotrichiellaceae</taxon>
        <taxon>Fonsecaea</taxon>
    </lineage>
</organism>
<dbReference type="GeneID" id="27708892"/>
<dbReference type="RefSeq" id="XP_016635716.1">
    <property type="nucleotide sequence ID" value="XM_016773659.1"/>
</dbReference>
<dbReference type="InterPro" id="IPR029058">
    <property type="entry name" value="AB_hydrolase_fold"/>
</dbReference>
<evidence type="ECO:0000256" key="1">
    <source>
        <dbReference type="SAM" id="MobiDB-lite"/>
    </source>
</evidence>
<dbReference type="Gene3D" id="3.40.50.1820">
    <property type="entry name" value="alpha/beta hydrolase"/>
    <property type="match status" value="1"/>
</dbReference>
<dbReference type="STRING" id="1442371.A0A0D2KXP2"/>
<dbReference type="Pfam" id="PF12697">
    <property type="entry name" value="Abhydrolase_6"/>
    <property type="match status" value="1"/>
</dbReference>
<dbReference type="PANTHER" id="PTHR47381">
    <property type="entry name" value="ALPHA/BETA-HYDROLASES SUPERFAMILY PROTEIN"/>
    <property type="match status" value="1"/>
</dbReference>
<evidence type="ECO:0000259" key="2">
    <source>
        <dbReference type="Pfam" id="PF12697"/>
    </source>
</evidence>
<feature type="compositionally biased region" description="Low complexity" evidence="1">
    <location>
        <begin position="39"/>
        <end position="50"/>
    </location>
</feature>
<reference evidence="3 4" key="1">
    <citation type="submission" date="2015-01" db="EMBL/GenBank/DDBJ databases">
        <title>The Genome Sequence of Fonsecaea multimorphosa CBS 102226.</title>
        <authorList>
            <consortium name="The Broad Institute Genomics Platform"/>
            <person name="Cuomo C."/>
            <person name="de Hoog S."/>
            <person name="Gorbushina A."/>
            <person name="Stielow B."/>
            <person name="Teixiera M."/>
            <person name="Abouelleil A."/>
            <person name="Chapman S.B."/>
            <person name="Priest M."/>
            <person name="Young S.K."/>
            <person name="Wortman J."/>
            <person name="Nusbaum C."/>
            <person name="Birren B."/>
        </authorList>
    </citation>
    <scope>NUCLEOTIDE SEQUENCE [LARGE SCALE GENOMIC DNA]</scope>
    <source>
        <strain evidence="3 4">CBS 102226</strain>
    </source>
</reference>
<protein>
    <recommendedName>
        <fullName evidence="2">AB hydrolase-1 domain-containing protein</fullName>
    </recommendedName>
</protein>
<dbReference type="AlphaFoldDB" id="A0A0D2KXP2"/>
<dbReference type="OrthoDB" id="2152248at2759"/>
<dbReference type="Proteomes" id="UP000053411">
    <property type="component" value="Unassembled WGS sequence"/>
</dbReference>
<feature type="region of interest" description="Disordered" evidence="1">
    <location>
        <begin position="1"/>
        <end position="50"/>
    </location>
</feature>
<proteinExistence type="predicted"/>
<dbReference type="InterPro" id="IPR000073">
    <property type="entry name" value="AB_hydrolase_1"/>
</dbReference>
<evidence type="ECO:0000313" key="4">
    <source>
        <dbReference type="Proteomes" id="UP000053411"/>
    </source>
</evidence>
<name>A0A0D2KXP2_9EURO</name>
<feature type="domain" description="AB hydrolase-1" evidence="2">
    <location>
        <begin position="114"/>
        <end position="318"/>
    </location>
</feature>
<gene>
    <name evidence="3" type="ORF">Z520_03146</name>
</gene>
<sequence length="359" mass="40206">MTPPAVQVHSQDPCLSPKKMGTKISKEDHQNRTKSHLQPRFSLPPTTPPSSRTDIVIGGIRVYVYGLEELVHKADVEVAVLYLAHNRKRSYLVTEDIAYEVLHSYRTERGRRKRYELIAVTINMRNHGDREVSPHANYTWDDGNDNHGMDLLSMISGSAQDFKLILDYLPAYLPQFTRFHNIMAGVSLGAHTAWRMASLAAPGQIEGFAMVVGCPSLSPLLLSRLGIEQATGAGATAAAATRYEGLAELMTDEQRRRWPRALAELVLEGDRFVADEFPTDVPVLLCNGAVDPLVPPQYTAAWVHRRRKVTERENGAQHEEGGQQVRLFVQENTGHSCTKEMVSLIASWLGDLFQVYEYE</sequence>
<dbReference type="EMBL" id="KN848065">
    <property type="protein sequence ID" value="KIY01594.1"/>
    <property type="molecule type" value="Genomic_DNA"/>
</dbReference>